<dbReference type="Proteomes" id="UP001567538">
    <property type="component" value="Unassembled WGS sequence"/>
</dbReference>
<evidence type="ECO:0000313" key="2">
    <source>
        <dbReference type="Proteomes" id="UP001567538"/>
    </source>
</evidence>
<dbReference type="AlphaFoldDB" id="A0ABD1I945"/>
<reference evidence="1 2" key="1">
    <citation type="submission" date="2024-06" db="EMBL/GenBank/DDBJ databases">
        <title>A chromosome level genome sequence of Diviner's sage (Salvia divinorum).</title>
        <authorList>
            <person name="Ford S.A."/>
            <person name="Ro D.-K."/>
            <person name="Ness R.W."/>
            <person name="Phillips M.A."/>
        </authorList>
    </citation>
    <scope>NUCLEOTIDE SEQUENCE [LARGE SCALE GENOMIC DNA]</scope>
    <source>
        <strain evidence="1">SAF-2024a</strain>
        <tissue evidence="1">Leaf</tissue>
    </source>
</reference>
<organism evidence="1 2">
    <name type="scientific">Salvia divinorum</name>
    <name type="common">Maria pastora</name>
    <name type="synonym">Diviner's sage</name>
    <dbReference type="NCBI Taxonomy" id="28513"/>
    <lineage>
        <taxon>Eukaryota</taxon>
        <taxon>Viridiplantae</taxon>
        <taxon>Streptophyta</taxon>
        <taxon>Embryophyta</taxon>
        <taxon>Tracheophyta</taxon>
        <taxon>Spermatophyta</taxon>
        <taxon>Magnoliopsida</taxon>
        <taxon>eudicotyledons</taxon>
        <taxon>Gunneridae</taxon>
        <taxon>Pentapetalae</taxon>
        <taxon>asterids</taxon>
        <taxon>lamiids</taxon>
        <taxon>Lamiales</taxon>
        <taxon>Lamiaceae</taxon>
        <taxon>Nepetoideae</taxon>
        <taxon>Mentheae</taxon>
        <taxon>Salviinae</taxon>
        <taxon>Salvia</taxon>
        <taxon>Salvia subgen. Calosphace</taxon>
    </lineage>
</organism>
<name>A0ABD1I945_SALDI</name>
<proteinExistence type="predicted"/>
<accession>A0ABD1I945</accession>
<sequence>MKEVICKLTKILRWIKAPCYIREHKDMSEKKMIARRGTTEPVQSEALSYPRASSYTWFVLRSLVTFSSQLLKNV</sequence>
<keyword evidence="2" id="KW-1185">Reference proteome</keyword>
<comment type="caution">
    <text evidence="1">The sequence shown here is derived from an EMBL/GenBank/DDBJ whole genome shotgun (WGS) entry which is preliminary data.</text>
</comment>
<protein>
    <submittedName>
        <fullName evidence="1">Uncharacterized protein</fullName>
    </submittedName>
</protein>
<evidence type="ECO:0000313" key="1">
    <source>
        <dbReference type="EMBL" id="KAL1565240.1"/>
    </source>
</evidence>
<gene>
    <name evidence="1" type="ORF">AAHA92_07480</name>
</gene>
<dbReference type="EMBL" id="JBEAFC010000003">
    <property type="protein sequence ID" value="KAL1565240.1"/>
    <property type="molecule type" value="Genomic_DNA"/>
</dbReference>